<evidence type="ECO:0000256" key="6">
    <source>
        <dbReference type="ARBA" id="ARBA00022777"/>
    </source>
</evidence>
<evidence type="ECO:0000256" key="2">
    <source>
        <dbReference type="ARBA" id="ARBA00022448"/>
    </source>
</evidence>
<protein>
    <submittedName>
        <fullName evidence="8">Glucose-specific phosphotransferase enzyme IIA component</fullName>
        <ecNumber evidence="8">2.7.1.-</ecNumber>
    </submittedName>
</protein>
<dbReference type="AlphaFoldDB" id="A0A378NTK1"/>
<dbReference type="GO" id="GO:0016301">
    <property type="term" value="F:kinase activity"/>
    <property type="evidence" value="ECO:0007669"/>
    <property type="project" value="UniProtKB-KW"/>
</dbReference>
<dbReference type="Pfam" id="PF00358">
    <property type="entry name" value="PTS_EIIA_1"/>
    <property type="match status" value="1"/>
</dbReference>
<sequence length="160" mass="16868">MGLFSKLFQSNEKNFVSPMTGKVVAMSDIPDPAFAQKMMGDGCGIELTDGTVVAPFDAKVTAAFPTGHAFGLEAKEDGTEVLIHIGIDTVEMEGEGFSSNIKVGDEVKQGDVLVVVDLEAVQEAGKSLVSPIAFTGNNKVEVFKIGQNVVAGEKGLLNYK</sequence>
<name>A0A378NTK1_9FIRM</name>
<feature type="domain" description="PTS EIIA type-1" evidence="7">
    <location>
        <begin position="31"/>
        <end position="136"/>
    </location>
</feature>
<dbReference type="InterPro" id="IPR001127">
    <property type="entry name" value="PTS_EIIA_1_perm"/>
</dbReference>
<dbReference type="SUPFAM" id="SSF51261">
    <property type="entry name" value="Duplicated hybrid motif"/>
    <property type="match status" value="1"/>
</dbReference>
<accession>A0A378NTK1</accession>
<dbReference type="GO" id="GO:0005737">
    <property type="term" value="C:cytoplasm"/>
    <property type="evidence" value="ECO:0007669"/>
    <property type="project" value="UniProtKB-SubCell"/>
</dbReference>
<dbReference type="PANTHER" id="PTHR45008:SF1">
    <property type="entry name" value="PTS SYSTEM GLUCOSE-SPECIFIC EIIA COMPONENT"/>
    <property type="match status" value="1"/>
</dbReference>
<evidence type="ECO:0000256" key="1">
    <source>
        <dbReference type="ARBA" id="ARBA00004496"/>
    </source>
</evidence>
<dbReference type="Proteomes" id="UP000255234">
    <property type="component" value="Unassembled WGS sequence"/>
</dbReference>
<dbReference type="NCBIfam" id="TIGR00830">
    <property type="entry name" value="PTBA"/>
    <property type="match status" value="1"/>
</dbReference>
<keyword evidence="3" id="KW-0762">Sugar transport</keyword>
<dbReference type="Gene3D" id="2.70.70.10">
    <property type="entry name" value="Glucose Permease (Domain IIA)"/>
    <property type="match status" value="1"/>
</dbReference>
<keyword evidence="4 8" id="KW-0808">Transferase</keyword>
<dbReference type="EC" id="2.7.1.-" evidence="8"/>
<keyword evidence="5" id="KW-0598">Phosphotransferase system</keyword>
<gene>
    <name evidence="8" type="primary">crr</name>
    <name evidence="8" type="ORF">NCTC10571_01853</name>
</gene>
<evidence type="ECO:0000256" key="5">
    <source>
        <dbReference type="ARBA" id="ARBA00022683"/>
    </source>
</evidence>
<dbReference type="STRING" id="1122216.GCA_000423385_01114"/>
<dbReference type="GO" id="GO:0009401">
    <property type="term" value="P:phosphoenolpyruvate-dependent sugar phosphotransferase system"/>
    <property type="evidence" value="ECO:0007669"/>
    <property type="project" value="UniProtKB-KW"/>
</dbReference>
<dbReference type="PANTHER" id="PTHR45008">
    <property type="entry name" value="PTS SYSTEM GLUCOSE-SPECIFIC EIIA COMPONENT"/>
    <property type="match status" value="1"/>
</dbReference>
<proteinExistence type="predicted"/>
<dbReference type="InterPro" id="IPR011055">
    <property type="entry name" value="Dup_hybrid_motif"/>
</dbReference>
<dbReference type="RefSeq" id="WP_018999428.1">
    <property type="nucleotide sequence ID" value="NZ_UGPP01000001.1"/>
</dbReference>
<evidence type="ECO:0000313" key="8">
    <source>
        <dbReference type="EMBL" id="STY71690.1"/>
    </source>
</evidence>
<evidence type="ECO:0000256" key="4">
    <source>
        <dbReference type="ARBA" id="ARBA00022679"/>
    </source>
</evidence>
<dbReference type="FunFam" id="2.70.70.10:FF:000001">
    <property type="entry name" value="PTS system glucose-specific IIA component"/>
    <property type="match status" value="1"/>
</dbReference>
<evidence type="ECO:0000259" key="7">
    <source>
        <dbReference type="PROSITE" id="PS51093"/>
    </source>
</evidence>
<evidence type="ECO:0000256" key="3">
    <source>
        <dbReference type="ARBA" id="ARBA00022597"/>
    </source>
</evidence>
<dbReference type="EMBL" id="UGPP01000001">
    <property type="protein sequence ID" value="STY71690.1"/>
    <property type="molecule type" value="Genomic_DNA"/>
</dbReference>
<organism evidence="8 9">
    <name type="scientific">Megamonas hypermegale</name>
    <dbReference type="NCBI Taxonomy" id="158847"/>
    <lineage>
        <taxon>Bacteria</taxon>
        <taxon>Bacillati</taxon>
        <taxon>Bacillota</taxon>
        <taxon>Negativicutes</taxon>
        <taxon>Selenomonadales</taxon>
        <taxon>Selenomonadaceae</taxon>
        <taxon>Megamonas</taxon>
    </lineage>
</organism>
<evidence type="ECO:0000313" key="9">
    <source>
        <dbReference type="Proteomes" id="UP000255234"/>
    </source>
</evidence>
<reference evidence="8 9" key="1">
    <citation type="submission" date="2018-06" db="EMBL/GenBank/DDBJ databases">
        <authorList>
            <consortium name="Pathogen Informatics"/>
            <person name="Doyle S."/>
        </authorList>
    </citation>
    <scope>NUCLEOTIDE SEQUENCE [LARGE SCALE GENOMIC DNA]</scope>
    <source>
        <strain evidence="8 9">NCTC10571</strain>
    </source>
</reference>
<dbReference type="PROSITE" id="PS00371">
    <property type="entry name" value="PTS_EIIA_TYPE_1_HIS"/>
    <property type="match status" value="1"/>
</dbReference>
<keyword evidence="2" id="KW-0813">Transport</keyword>
<dbReference type="InterPro" id="IPR050890">
    <property type="entry name" value="PTS_EIIA_component"/>
</dbReference>
<keyword evidence="6" id="KW-0418">Kinase</keyword>
<comment type="subcellular location">
    <subcellularLocation>
        <location evidence="1">Cytoplasm</location>
    </subcellularLocation>
</comment>
<dbReference type="PROSITE" id="PS51093">
    <property type="entry name" value="PTS_EIIA_TYPE_1"/>
    <property type="match status" value="1"/>
</dbReference>